<feature type="transmembrane region" description="Helical" evidence="1">
    <location>
        <begin position="9"/>
        <end position="33"/>
    </location>
</feature>
<feature type="transmembrane region" description="Helical" evidence="1">
    <location>
        <begin position="53"/>
        <end position="73"/>
    </location>
</feature>
<gene>
    <name evidence="2" type="ORF">CM19_12830</name>
</gene>
<keyword evidence="1" id="KW-1133">Transmembrane helix</keyword>
<organism evidence="2 3">
    <name type="scientific">Candidatus Acidianus copahuensis</name>
    <dbReference type="NCBI Taxonomy" id="1160895"/>
    <lineage>
        <taxon>Archaea</taxon>
        <taxon>Thermoproteota</taxon>
        <taxon>Thermoprotei</taxon>
        <taxon>Sulfolobales</taxon>
        <taxon>Sulfolobaceae</taxon>
        <taxon>Acidianus</taxon>
    </lineage>
</organism>
<dbReference type="AlphaFoldDB" id="A0A031LK56"/>
<dbReference type="RefSeq" id="WP_048100724.1">
    <property type="nucleotide sequence ID" value="NZ_JFZT01000066.1"/>
</dbReference>
<keyword evidence="1" id="KW-0812">Transmembrane</keyword>
<evidence type="ECO:0000256" key="1">
    <source>
        <dbReference type="SAM" id="Phobius"/>
    </source>
</evidence>
<keyword evidence="3" id="KW-1185">Reference proteome</keyword>
<keyword evidence="1" id="KW-0472">Membrane</keyword>
<accession>A0A031LK56</accession>
<feature type="transmembrane region" description="Helical" evidence="1">
    <location>
        <begin position="80"/>
        <end position="102"/>
    </location>
</feature>
<evidence type="ECO:0000313" key="2">
    <source>
        <dbReference type="EMBL" id="EZQ01619.1"/>
    </source>
</evidence>
<protein>
    <submittedName>
        <fullName evidence="2">Uncharacterized protein</fullName>
    </submittedName>
</protein>
<comment type="caution">
    <text evidence="2">The sequence shown here is derived from an EMBL/GenBank/DDBJ whole genome shotgun (WGS) entry which is preliminary data.</text>
</comment>
<name>A0A031LK56_9CREN</name>
<dbReference type="EMBL" id="JFZT01000066">
    <property type="protein sequence ID" value="EZQ01619.1"/>
    <property type="molecule type" value="Genomic_DNA"/>
</dbReference>
<sequence length="132" mass="14945">MESIYSRKIVFAILIILIIEFIVGMWLNLFAAFPQFNFSSMMNFMASGSMGMLMLHIALGVILGILGIALLMFIPERGRLFSIIGLISIIIAGINGLFFMYTGFSNNYYSFFMALFWVISIVSYSMVIQFTK</sequence>
<dbReference type="Proteomes" id="UP000024332">
    <property type="component" value="Unassembled WGS sequence"/>
</dbReference>
<reference evidence="2 3" key="1">
    <citation type="submission" date="2014-03" db="EMBL/GenBank/DDBJ databases">
        <title>Draft genome sequence of the novel thermoacidophilic archaea Acidianus copahuensis ALE1 strain, isolated from Copahue volcanic area in Neuquen Argentina.</title>
        <authorList>
            <person name="Urbieta M.S."/>
            <person name="Rascovan N."/>
            <person name="Castro C."/>
            <person name="Revale S."/>
            <person name="Giaveno M.A."/>
            <person name="Vazquez M.P."/>
            <person name="Donati E.R."/>
        </authorList>
    </citation>
    <scope>NUCLEOTIDE SEQUENCE [LARGE SCALE GENOMIC DNA]</scope>
    <source>
        <strain evidence="2 3">ALE1</strain>
    </source>
</reference>
<proteinExistence type="predicted"/>
<feature type="transmembrane region" description="Helical" evidence="1">
    <location>
        <begin position="108"/>
        <end position="127"/>
    </location>
</feature>
<evidence type="ECO:0000313" key="3">
    <source>
        <dbReference type="Proteomes" id="UP000024332"/>
    </source>
</evidence>